<evidence type="ECO:0000256" key="4">
    <source>
        <dbReference type="PROSITE-ProRule" id="PRU00175"/>
    </source>
</evidence>
<reference evidence="7" key="1">
    <citation type="submission" date="2023-06" db="EMBL/GenBank/DDBJ databases">
        <authorList>
            <consortium name="Lawrence Berkeley National Laboratory"/>
            <person name="Ahrendt S."/>
            <person name="Sahu N."/>
            <person name="Indic B."/>
            <person name="Wong-Bajracharya J."/>
            <person name="Merenyi Z."/>
            <person name="Ke H.-M."/>
            <person name="Monk M."/>
            <person name="Kocsube S."/>
            <person name="Drula E."/>
            <person name="Lipzen A."/>
            <person name="Balint B."/>
            <person name="Henrissat B."/>
            <person name="Andreopoulos B."/>
            <person name="Martin F.M."/>
            <person name="Harder C.B."/>
            <person name="Rigling D."/>
            <person name="Ford K.L."/>
            <person name="Foster G.D."/>
            <person name="Pangilinan J."/>
            <person name="Papanicolaou A."/>
            <person name="Barry K."/>
            <person name="LaButti K."/>
            <person name="Viragh M."/>
            <person name="Koriabine M."/>
            <person name="Yan M."/>
            <person name="Riley R."/>
            <person name="Champramary S."/>
            <person name="Plett K.L."/>
            <person name="Tsai I.J."/>
            <person name="Slot J."/>
            <person name="Sipos G."/>
            <person name="Plett J."/>
            <person name="Nagy L.G."/>
            <person name="Grigoriev I.V."/>
        </authorList>
    </citation>
    <scope>NUCLEOTIDE SEQUENCE</scope>
    <source>
        <strain evidence="7">CCBAS 213</strain>
    </source>
</reference>
<evidence type="ECO:0000256" key="3">
    <source>
        <dbReference type="ARBA" id="ARBA00022833"/>
    </source>
</evidence>
<dbReference type="PROSITE" id="PS50089">
    <property type="entry name" value="ZF_RING_2"/>
    <property type="match status" value="1"/>
</dbReference>
<evidence type="ECO:0000259" key="6">
    <source>
        <dbReference type="PROSITE" id="PS50089"/>
    </source>
</evidence>
<evidence type="ECO:0000313" key="8">
    <source>
        <dbReference type="Proteomes" id="UP001175211"/>
    </source>
</evidence>
<protein>
    <recommendedName>
        <fullName evidence="6">RING-type domain-containing protein</fullName>
    </recommendedName>
</protein>
<dbReference type="InterPro" id="IPR001841">
    <property type="entry name" value="Znf_RING"/>
</dbReference>
<keyword evidence="8" id="KW-1185">Reference proteome</keyword>
<organism evidence="7 8">
    <name type="scientific">Armillaria tabescens</name>
    <name type="common">Ringless honey mushroom</name>
    <name type="synonym">Agaricus tabescens</name>
    <dbReference type="NCBI Taxonomy" id="1929756"/>
    <lineage>
        <taxon>Eukaryota</taxon>
        <taxon>Fungi</taxon>
        <taxon>Dikarya</taxon>
        <taxon>Basidiomycota</taxon>
        <taxon>Agaricomycotina</taxon>
        <taxon>Agaricomycetes</taxon>
        <taxon>Agaricomycetidae</taxon>
        <taxon>Agaricales</taxon>
        <taxon>Marasmiineae</taxon>
        <taxon>Physalacriaceae</taxon>
        <taxon>Desarmillaria</taxon>
    </lineage>
</organism>
<feature type="compositionally biased region" description="Basic and acidic residues" evidence="5">
    <location>
        <begin position="213"/>
        <end position="222"/>
    </location>
</feature>
<feature type="region of interest" description="Disordered" evidence="5">
    <location>
        <begin position="89"/>
        <end position="115"/>
    </location>
</feature>
<evidence type="ECO:0000256" key="1">
    <source>
        <dbReference type="ARBA" id="ARBA00022723"/>
    </source>
</evidence>
<feature type="compositionally biased region" description="Acidic residues" evidence="5">
    <location>
        <begin position="93"/>
        <end position="115"/>
    </location>
</feature>
<accession>A0AA39NMQ2</accession>
<dbReference type="SUPFAM" id="SSF57850">
    <property type="entry name" value="RING/U-box"/>
    <property type="match status" value="1"/>
</dbReference>
<name>A0AA39NMQ2_ARMTA</name>
<dbReference type="InterPro" id="IPR013083">
    <property type="entry name" value="Znf_RING/FYVE/PHD"/>
</dbReference>
<comment type="caution">
    <text evidence="7">The sequence shown here is derived from an EMBL/GenBank/DDBJ whole genome shotgun (WGS) entry which is preliminary data.</text>
</comment>
<dbReference type="Proteomes" id="UP001175211">
    <property type="component" value="Unassembled WGS sequence"/>
</dbReference>
<dbReference type="Gene3D" id="3.30.40.10">
    <property type="entry name" value="Zinc/RING finger domain, C3HC4 (zinc finger)"/>
    <property type="match status" value="1"/>
</dbReference>
<dbReference type="GeneID" id="85365744"/>
<sequence length="222" mass="24931">MDRHQQVGELIDSLAVLDKHAVPLQDSCPICLIPFTDFFNDDGDNLAPDCGVTKLDGCGHVFCRKDLIEWIRTLHGSCPTCRHAFLDIRPPSESDDESSDGGEYIPNDDDDDEAFYGEGEYEEFIEVEEDLIDIDPDDYSPTDEMDLDMYRTWQMQEQGDFEGEWGLTDADSDSPSEGDMSWNESDRDSSMVGEDNVTVNEAGNEADDATSDLTRDVEDETK</sequence>
<dbReference type="GO" id="GO:0008270">
    <property type="term" value="F:zinc ion binding"/>
    <property type="evidence" value="ECO:0007669"/>
    <property type="project" value="UniProtKB-KW"/>
</dbReference>
<evidence type="ECO:0000256" key="2">
    <source>
        <dbReference type="ARBA" id="ARBA00022771"/>
    </source>
</evidence>
<evidence type="ECO:0000313" key="7">
    <source>
        <dbReference type="EMBL" id="KAK0468248.1"/>
    </source>
</evidence>
<dbReference type="RefSeq" id="XP_060338523.1">
    <property type="nucleotide sequence ID" value="XM_060482196.1"/>
</dbReference>
<evidence type="ECO:0000256" key="5">
    <source>
        <dbReference type="SAM" id="MobiDB-lite"/>
    </source>
</evidence>
<gene>
    <name evidence="7" type="ORF">EV420DRAFT_453717</name>
</gene>
<keyword evidence="2 4" id="KW-0863">Zinc-finger</keyword>
<proteinExistence type="predicted"/>
<dbReference type="InterPro" id="IPR018957">
    <property type="entry name" value="Znf_C3HC4_RING-type"/>
</dbReference>
<dbReference type="EMBL" id="JAUEPS010000002">
    <property type="protein sequence ID" value="KAK0468248.1"/>
    <property type="molecule type" value="Genomic_DNA"/>
</dbReference>
<keyword evidence="3" id="KW-0862">Zinc</keyword>
<dbReference type="AlphaFoldDB" id="A0AA39NMQ2"/>
<feature type="region of interest" description="Disordered" evidence="5">
    <location>
        <begin position="153"/>
        <end position="222"/>
    </location>
</feature>
<keyword evidence="1" id="KW-0479">Metal-binding</keyword>
<feature type="domain" description="RING-type" evidence="6">
    <location>
        <begin position="28"/>
        <end position="82"/>
    </location>
</feature>
<dbReference type="Pfam" id="PF00097">
    <property type="entry name" value="zf-C3HC4"/>
    <property type="match status" value="1"/>
</dbReference>